<keyword evidence="2" id="KW-1185">Reference proteome</keyword>
<gene>
    <name evidence="1" type="ORF">HCU74_18145</name>
</gene>
<dbReference type="PANTHER" id="PTHR39206:SF1">
    <property type="entry name" value="SLL8004 PROTEIN"/>
    <property type="match status" value="1"/>
</dbReference>
<accession>A0ABX1GJF0</accession>
<dbReference type="Proteomes" id="UP000765845">
    <property type="component" value="Unassembled WGS sequence"/>
</dbReference>
<dbReference type="PANTHER" id="PTHR39206">
    <property type="entry name" value="SLL8004 PROTEIN"/>
    <property type="match status" value="1"/>
</dbReference>
<dbReference type="InterPro" id="IPR027417">
    <property type="entry name" value="P-loop_NTPase"/>
</dbReference>
<comment type="caution">
    <text evidence="1">The sequence shown here is derived from an EMBL/GenBank/DDBJ whole genome shotgun (WGS) entry which is preliminary data.</text>
</comment>
<dbReference type="RefSeq" id="WP_168451852.1">
    <property type="nucleotide sequence ID" value="NZ_JAAWWK010000007.1"/>
</dbReference>
<dbReference type="SUPFAM" id="SSF52540">
    <property type="entry name" value="P-loop containing nucleoside triphosphate hydrolases"/>
    <property type="match status" value="1"/>
</dbReference>
<reference evidence="1 2" key="1">
    <citation type="submission" date="2020-04" db="EMBL/GenBank/DDBJ databases">
        <authorList>
            <person name="Yoon J."/>
        </authorList>
    </citation>
    <scope>NUCLEOTIDE SEQUENCE [LARGE SCALE GENOMIC DNA]</scope>
    <source>
        <strain evidence="1 2">KMU-166</strain>
    </source>
</reference>
<dbReference type="Gene3D" id="3.40.50.300">
    <property type="entry name" value="P-loop containing nucleotide triphosphate hydrolases"/>
    <property type="match status" value="1"/>
</dbReference>
<proteinExistence type="predicted"/>
<evidence type="ECO:0000313" key="1">
    <source>
        <dbReference type="EMBL" id="NKI19333.1"/>
    </source>
</evidence>
<dbReference type="EMBL" id="JAAWWK010000007">
    <property type="protein sequence ID" value="NKI19333.1"/>
    <property type="molecule type" value="Genomic_DNA"/>
</dbReference>
<organism evidence="1 2">
    <name type="scientific">Spongiibacter thalassae</name>
    <dbReference type="NCBI Taxonomy" id="2721624"/>
    <lineage>
        <taxon>Bacteria</taxon>
        <taxon>Pseudomonadati</taxon>
        <taxon>Pseudomonadota</taxon>
        <taxon>Gammaproteobacteria</taxon>
        <taxon>Cellvibrionales</taxon>
        <taxon>Spongiibacteraceae</taxon>
        <taxon>Spongiibacter</taxon>
    </lineage>
</organism>
<protein>
    <submittedName>
        <fullName evidence="1">AAA family ATPase</fullName>
    </submittedName>
</protein>
<dbReference type="Pfam" id="PF13671">
    <property type="entry name" value="AAA_33"/>
    <property type="match status" value="1"/>
</dbReference>
<name>A0ABX1GJF0_9GAMM</name>
<sequence length="204" mass="21951">MITVIAGVNGAGKSSIAGASVRNAGGDYFNPDEIARSLMQADAQLSLSQANAQAWQMGFDQLSRAIKDGRDYTFETTLGGNSICQLLHDAIDQGHDVRIFFCGLASPDLHIERVASRVANGGHDIPEDKIRERWKGAIHNMLGLIPKCAAVRVFDNSEPADENGPHLVCLFSLSGDVFDSHPVNPMPEWAKPLASAAIKRTLGQ</sequence>
<evidence type="ECO:0000313" key="2">
    <source>
        <dbReference type="Proteomes" id="UP000765845"/>
    </source>
</evidence>